<dbReference type="SFLD" id="SFLDG01129">
    <property type="entry name" value="C1.5:_HAD__Beta-PGM__Phosphata"/>
    <property type="match status" value="1"/>
</dbReference>
<keyword evidence="5" id="KW-1185">Reference proteome</keyword>
<organism evidence="4 5">
    <name type="scientific">Spongiibacter pelagi</name>
    <dbReference type="NCBI Taxonomy" id="2760804"/>
    <lineage>
        <taxon>Bacteria</taxon>
        <taxon>Pseudomonadati</taxon>
        <taxon>Pseudomonadota</taxon>
        <taxon>Gammaproteobacteria</taxon>
        <taxon>Cellvibrionales</taxon>
        <taxon>Spongiibacteraceae</taxon>
        <taxon>Spongiibacter</taxon>
    </lineage>
</organism>
<keyword evidence="2 4" id="KW-0378">Hydrolase</keyword>
<dbReference type="PANTHER" id="PTHR46470:SF4">
    <property type="entry name" value="5-AMINO-6-(5-PHOSPHO-D-RIBITYLAMINO)URACIL PHOSPHATASE YIGB"/>
    <property type="match status" value="1"/>
</dbReference>
<dbReference type="Pfam" id="PF00702">
    <property type="entry name" value="Hydrolase"/>
    <property type="match status" value="1"/>
</dbReference>
<dbReference type="Gene3D" id="3.40.50.1000">
    <property type="entry name" value="HAD superfamily/HAD-like"/>
    <property type="match status" value="1"/>
</dbReference>
<dbReference type="AlphaFoldDB" id="A0A927C1K7"/>
<dbReference type="GO" id="GO:0016787">
    <property type="term" value="F:hydrolase activity"/>
    <property type="evidence" value="ECO:0007669"/>
    <property type="project" value="UniProtKB-KW"/>
</dbReference>
<evidence type="ECO:0000256" key="2">
    <source>
        <dbReference type="ARBA" id="ARBA00022801"/>
    </source>
</evidence>
<name>A0A927C1K7_9GAMM</name>
<dbReference type="EMBL" id="JACXLD010000001">
    <property type="protein sequence ID" value="MBD2857815.1"/>
    <property type="molecule type" value="Genomic_DNA"/>
</dbReference>
<dbReference type="InterPro" id="IPR023214">
    <property type="entry name" value="HAD_sf"/>
</dbReference>
<dbReference type="Proteomes" id="UP000610558">
    <property type="component" value="Unassembled WGS sequence"/>
</dbReference>
<dbReference type="RefSeq" id="WP_190762031.1">
    <property type="nucleotide sequence ID" value="NZ_JACXLD010000001.1"/>
</dbReference>
<dbReference type="GO" id="GO:0009231">
    <property type="term" value="P:riboflavin biosynthetic process"/>
    <property type="evidence" value="ECO:0007669"/>
    <property type="project" value="TreeGrafter"/>
</dbReference>
<sequence length="232" mass="26668">MPSPIKLITVDLDDTLWPAQAVLLRADRIFYAELEKHAPKLTSKLGQHEIRAQRLEYLKAHPELEHYISDWRKQSLLALLAEHGYATEAEQIAEQVFHTFWQARQRVTLFPYVSQVLTELSQKYLIISITNGNAHLDKMPLSQYVRHSLRAEQFGLSKPSPRLFEEALKLANCNSEDVLHIGDHPLDDIEGARQLGIRTIQAQLLENNRDIHPDADAIMTDWRDAPELIARL</sequence>
<dbReference type="NCBIfam" id="TIGR01509">
    <property type="entry name" value="HAD-SF-IA-v3"/>
    <property type="match status" value="1"/>
</dbReference>
<dbReference type="SFLD" id="SFLDS00003">
    <property type="entry name" value="Haloacid_Dehalogenase"/>
    <property type="match status" value="1"/>
</dbReference>
<dbReference type="NCBIfam" id="TIGR01549">
    <property type="entry name" value="HAD-SF-IA-v1"/>
    <property type="match status" value="1"/>
</dbReference>
<proteinExistence type="predicted"/>
<accession>A0A927C1K7</accession>
<keyword evidence="3" id="KW-0460">Magnesium</keyword>
<comment type="caution">
    <text evidence="4">The sequence shown here is derived from an EMBL/GenBank/DDBJ whole genome shotgun (WGS) entry which is preliminary data.</text>
</comment>
<dbReference type="PANTHER" id="PTHR46470">
    <property type="entry name" value="N-ACYLNEURAMINATE-9-PHOSPHATASE"/>
    <property type="match status" value="1"/>
</dbReference>
<dbReference type="InterPro" id="IPR006439">
    <property type="entry name" value="HAD-SF_hydro_IA"/>
</dbReference>
<dbReference type="InterPro" id="IPR051400">
    <property type="entry name" value="HAD-like_hydrolase"/>
</dbReference>
<evidence type="ECO:0000256" key="1">
    <source>
        <dbReference type="ARBA" id="ARBA00001946"/>
    </source>
</evidence>
<dbReference type="InterPro" id="IPR036412">
    <property type="entry name" value="HAD-like_sf"/>
</dbReference>
<protein>
    <submittedName>
        <fullName evidence="4">HAD family hydrolase</fullName>
    </submittedName>
</protein>
<evidence type="ECO:0000313" key="5">
    <source>
        <dbReference type="Proteomes" id="UP000610558"/>
    </source>
</evidence>
<dbReference type="Gene3D" id="1.20.120.1600">
    <property type="match status" value="1"/>
</dbReference>
<reference evidence="4" key="1">
    <citation type="submission" date="2020-09" db="EMBL/GenBank/DDBJ databases">
        <authorList>
            <person name="Yoon J.-W."/>
        </authorList>
    </citation>
    <scope>NUCLEOTIDE SEQUENCE</scope>
    <source>
        <strain evidence="4">KMU-158</strain>
    </source>
</reference>
<evidence type="ECO:0000313" key="4">
    <source>
        <dbReference type="EMBL" id="MBD2857815.1"/>
    </source>
</evidence>
<gene>
    <name evidence="4" type="ORF">IB286_02265</name>
</gene>
<evidence type="ECO:0000256" key="3">
    <source>
        <dbReference type="ARBA" id="ARBA00022842"/>
    </source>
</evidence>
<comment type="cofactor">
    <cofactor evidence="1">
        <name>Mg(2+)</name>
        <dbReference type="ChEBI" id="CHEBI:18420"/>
    </cofactor>
</comment>
<dbReference type="SUPFAM" id="SSF56784">
    <property type="entry name" value="HAD-like"/>
    <property type="match status" value="1"/>
</dbReference>